<evidence type="ECO:0000313" key="11">
    <source>
        <dbReference type="Proteomes" id="UP000265020"/>
    </source>
</evidence>
<proteinExistence type="inferred from homology"/>
<dbReference type="OMA" id="TRDEFEC"/>
<keyword evidence="4" id="KW-0963">Cytoplasm</keyword>
<dbReference type="STRING" id="28743.ENSCVAP00000014614"/>
<keyword evidence="8" id="KW-0966">Cell projection</keyword>
<dbReference type="PANTHER" id="PTHR21442:SF0">
    <property type="entry name" value="CILIA- AND FLAGELLA-ASSOCIATED PROTEIN 206"/>
    <property type="match status" value="1"/>
</dbReference>
<evidence type="ECO:0000256" key="2">
    <source>
        <dbReference type="ARBA" id="ARBA00010500"/>
    </source>
</evidence>
<keyword evidence="11" id="KW-1185">Reference proteome</keyword>
<dbReference type="GO" id="GO:0003356">
    <property type="term" value="P:regulation of cilium beat frequency"/>
    <property type="evidence" value="ECO:0007669"/>
    <property type="project" value="TreeGrafter"/>
</dbReference>
<dbReference type="InterPro" id="IPR021897">
    <property type="entry name" value="FAP206"/>
</dbReference>
<reference evidence="10" key="1">
    <citation type="submission" date="2025-08" db="UniProtKB">
        <authorList>
            <consortium name="Ensembl"/>
        </authorList>
    </citation>
    <scope>IDENTIFICATION</scope>
</reference>
<dbReference type="PANTHER" id="PTHR21442">
    <property type="entry name" value="CILIA- AND FLAGELLA-ASSOCIATED PROTEIN 206"/>
    <property type="match status" value="1"/>
</dbReference>
<name>A0A3Q2D824_CYPVA</name>
<dbReference type="Ensembl" id="ENSCVAT00000031210.1">
    <property type="protein sequence ID" value="ENSCVAP00000014614.1"/>
    <property type="gene ID" value="ENSCVAG00000017374.1"/>
</dbReference>
<organism evidence="10 11">
    <name type="scientific">Cyprinodon variegatus</name>
    <name type="common">Sheepshead minnow</name>
    <dbReference type="NCBI Taxonomy" id="28743"/>
    <lineage>
        <taxon>Eukaryota</taxon>
        <taxon>Metazoa</taxon>
        <taxon>Chordata</taxon>
        <taxon>Craniata</taxon>
        <taxon>Vertebrata</taxon>
        <taxon>Euteleostomi</taxon>
        <taxon>Actinopterygii</taxon>
        <taxon>Neopterygii</taxon>
        <taxon>Teleostei</taxon>
        <taxon>Neoteleostei</taxon>
        <taxon>Acanthomorphata</taxon>
        <taxon>Ovalentaria</taxon>
        <taxon>Atherinomorphae</taxon>
        <taxon>Cyprinodontiformes</taxon>
        <taxon>Cyprinodontidae</taxon>
        <taxon>Cyprinodon</taxon>
    </lineage>
</organism>
<evidence type="ECO:0000256" key="9">
    <source>
        <dbReference type="ARBA" id="ARBA00045321"/>
    </source>
</evidence>
<evidence type="ECO:0000256" key="6">
    <source>
        <dbReference type="ARBA" id="ARBA00023069"/>
    </source>
</evidence>
<dbReference type="GeneTree" id="ENSGT00390000016036"/>
<comment type="similarity">
    <text evidence="2">Belongs to the CFAP206 family.</text>
</comment>
<evidence type="ECO:0000256" key="5">
    <source>
        <dbReference type="ARBA" id="ARBA00022794"/>
    </source>
</evidence>
<dbReference type="GO" id="GO:0036064">
    <property type="term" value="C:ciliary basal body"/>
    <property type="evidence" value="ECO:0007669"/>
    <property type="project" value="TreeGrafter"/>
</dbReference>
<evidence type="ECO:0000256" key="4">
    <source>
        <dbReference type="ARBA" id="ARBA00022490"/>
    </source>
</evidence>
<keyword evidence="5" id="KW-0970">Cilium biogenesis/degradation</keyword>
<evidence type="ECO:0000313" key="10">
    <source>
        <dbReference type="Ensembl" id="ENSCVAP00000014614.1"/>
    </source>
</evidence>
<keyword evidence="6" id="KW-0969">Cilium</keyword>
<comment type="function">
    <text evidence="9">Essential for sperm motility and is involved in the regulation of the beating frequency of motile cilia on the epithelial cells of the respiratory tract. Required for the establishment of radial spokes in sperm flagella.</text>
</comment>
<dbReference type="Pfam" id="PF12018">
    <property type="entry name" value="FAP206"/>
    <property type="match status" value="1"/>
</dbReference>
<sequence>MSRFEAENEVKSIISEILEECLKRGHSFSETLVAFMVKSVVLNPTNCFNVDRRLTQHDIQRLKQLCLDKLTEDCSPSLDTIKMQLYFDMNYTSRCEFLAEIHRLLDSKLSGLSRGITDIRAKSREDFHALYHQIITYILLRSGTGSPTDLGSVLETDAALESVLPLAELGAFLVLVKKDKEQELRELTMIVTGIRLFIEASKQDEELLGIQTLMPAVLKEGLQIRDESIRNELSTTQCLVWRYTALLEKLTNPDTQSGLLDFTQIKQALYNVRQHEVFLKILLADASICFSNMESHQAKLSSLLKQLKELVQDNEPLPRSTVFPLFKSVSKLWLELQDEAQLLNNLNKIAVSLKPFLVSQAKMFSEACLESLLEAAEVKTDNQRIIDPDLLKSQQWLLPHTADSFTGLPLQYNGFCAYMLVKRDGLLLPGSGSPEIFIPLKHDRIQVSRAGLTLFCLLQNAGSGKTALNSVVIAGRRKYCDQVFLNRRTDSLARSSNQTSLEGFGCYLA</sequence>
<evidence type="ECO:0000256" key="8">
    <source>
        <dbReference type="ARBA" id="ARBA00023273"/>
    </source>
</evidence>
<comment type="subcellular location">
    <subcellularLocation>
        <location evidence="1">Cytoplasm</location>
        <location evidence="1">Cytoskeleton</location>
        <location evidence="1">Cilium axoneme</location>
    </subcellularLocation>
</comment>
<dbReference type="GO" id="GO:0005930">
    <property type="term" value="C:axoneme"/>
    <property type="evidence" value="ECO:0007669"/>
    <property type="project" value="UniProtKB-SubCell"/>
</dbReference>
<dbReference type="GO" id="GO:0031514">
    <property type="term" value="C:motile cilium"/>
    <property type="evidence" value="ECO:0007669"/>
    <property type="project" value="Ensembl"/>
</dbReference>
<evidence type="ECO:0000256" key="3">
    <source>
        <dbReference type="ARBA" id="ARBA00021602"/>
    </source>
</evidence>
<dbReference type="Proteomes" id="UP000265020">
    <property type="component" value="Unassembled WGS sequence"/>
</dbReference>
<reference evidence="10" key="2">
    <citation type="submission" date="2025-09" db="UniProtKB">
        <authorList>
            <consortium name="Ensembl"/>
        </authorList>
    </citation>
    <scope>IDENTIFICATION</scope>
</reference>
<evidence type="ECO:0000256" key="7">
    <source>
        <dbReference type="ARBA" id="ARBA00023212"/>
    </source>
</evidence>
<dbReference type="GO" id="GO:1901317">
    <property type="term" value="P:regulation of flagellated sperm motility"/>
    <property type="evidence" value="ECO:0007669"/>
    <property type="project" value="TreeGrafter"/>
</dbReference>
<protein>
    <recommendedName>
        <fullName evidence="3">Cilia- and flagella-associated protein 206</fullName>
    </recommendedName>
</protein>
<evidence type="ECO:0000256" key="1">
    <source>
        <dbReference type="ARBA" id="ARBA00004430"/>
    </source>
</evidence>
<dbReference type="GO" id="GO:0007288">
    <property type="term" value="P:sperm axoneme assembly"/>
    <property type="evidence" value="ECO:0007669"/>
    <property type="project" value="TreeGrafter"/>
</dbReference>
<keyword evidence="7" id="KW-0206">Cytoskeleton</keyword>
<accession>A0A3Q2D824</accession>
<dbReference type="AlphaFoldDB" id="A0A3Q2D824"/>